<keyword evidence="1" id="KW-1133">Transmembrane helix</keyword>
<evidence type="ECO:0000313" key="3">
    <source>
        <dbReference type="Proteomes" id="UP000759131"/>
    </source>
</evidence>
<reference evidence="2" key="1">
    <citation type="submission" date="2020-11" db="EMBL/GenBank/DDBJ databases">
        <authorList>
            <person name="Tran Van P."/>
        </authorList>
    </citation>
    <scope>NUCLEOTIDE SEQUENCE</scope>
</reference>
<name>A0A7R9L898_9ACAR</name>
<gene>
    <name evidence="2" type="ORF">OSB1V03_LOCUS16764</name>
</gene>
<dbReference type="EMBL" id="CAJPIZ010019096">
    <property type="protein sequence ID" value="CAG2116808.1"/>
    <property type="molecule type" value="Genomic_DNA"/>
</dbReference>
<accession>A0A7R9L898</accession>
<evidence type="ECO:0000256" key="1">
    <source>
        <dbReference type="SAM" id="Phobius"/>
    </source>
</evidence>
<proteinExistence type="predicted"/>
<keyword evidence="1" id="KW-0472">Membrane</keyword>
<sequence>MANGLRVMSSPTYYYVYIGTYYVCHWLSTVKEVFLSVNASKIGLGTIIIALILFLSHIVH</sequence>
<dbReference type="Proteomes" id="UP000759131">
    <property type="component" value="Unassembled WGS sequence"/>
</dbReference>
<keyword evidence="1" id="KW-0812">Transmembrane</keyword>
<evidence type="ECO:0000313" key="2">
    <source>
        <dbReference type="EMBL" id="CAD7636840.1"/>
    </source>
</evidence>
<dbReference type="EMBL" id="OC873671">
    <property type="protein sequence ID" value="CAD7636840.1"/>
    <property type="molecule type" value="Genomic_DNA"/>
</dbReference>
<feature type="transmembrane region" description="Helical" evidence="1">
    <location>
        <begin position="42"/>
        <end position="59"/>
    </location>
</feature>
<feature type="transmembrane region" description="Helical" evidence="1">
    <location>
        <begin position="12"/>
        <end position="30"/>
    </location>
</feature>
<organism evidence="2">
    <name type="scientific">Medioppia subpectinata</name>
    <dbReference type="NCBI Taxonomy" id="1979941"/>
    <lineage>
        <taxon>Eukaryota</taxon>
        <taxon>Metazoa</taxon>
        <taxon>Ecdysozoa</taxon>
        <taxon>Arthropoda</taxon>
        <taxon>Chelicerata</taxon>
        <taxon>Arachnida</taxon>
        <taxon>Acari</taxon>
        <taxon>Acariformes</taxon>
        <taxon>Sarcoptiformes</taxon>
        <taxon>Oribatida</taxon>
        <taxon>Brachypylina</taxon>
        <taxon>Oppioidea</taxon>
        <taxon>Oppiidae</taxon>
        <taxon>Medioppia</taxon>
    </lineage>
</organism>
<dbReference type="AlphaFoldDB" id="A0A7R9L898"/>
<protein>
    <submittedName>
        <fullName evidence="2">Uncharacterized protein</fullName>
    </submittedName>
</protein>
<keyword evidence="3" id="KW-1185">Reference proteome</keyword>